<dbReference type="GO" id="GO:0030416">
    <property type="term" value="P:methylamine metabolic process"/>
    <property type="evidence" value="ECO:0007669"/>
    <property type="project" value="InterPro"/>
</dbReference>
<dbReference type="GO" id="GO:0016020">
    <property type="term" value="C:membrane"/>
    <property type="evidence" value="ECO:0007669"/>
    <property type="project" value="UniProtKB-SubCell"/>
</dbReference>
<dbReference type="OrthoDB" id="327939at2"/>
<keyword evidence="3 5" id="KW-1133">Transmembrane helix</keyword>
<dbReference type="EMBL" id="VFWZ01000002">
    <property type="protein sequence ID" value="TPN87705.1"/>
    <property type="molecule type" value="Genomic_DNA"/>
</dbReference>
<feature type="transmembrane region" description="Helical" evidence="5">
    <location>
        <begin position="40"/>
        <end position="58"/>
    </location>
</feature>
<evidence type="ECO:0000256" key="1">
    <source>
        <dbReference type="ARBA" id="ARBA00004141"/>
    </source>
</evidence>
<sequence>MIKFLIYSQACFYCIAGINHFLHPEFYLDLIPNYLFYPRQINWISGLLEIILAILFCIHKTRKIASIGIIIMLVGFIPSHIYFIQIGSCIEGGLCTQPWVAWVRLLLIHPLFLIWAWYSGGLKLKIS</sequence>
<reference evidence="7 8" key="1">
    <citation type="submission" date="2019-06" db="EMBL/GenBank/DDBJ databases">
        <authorList>
            <person name="Meng X."/>
        </authorList>
    </citation>
    <scope>NUCLEOTIDE SEQUENCE [LARGE SCALE GENOMIC DNA]</scope>
    <source>
        <strain evidence="7 8">M625</strain>
    </source>
</reference>
<evidence type="ECO:0000256" key="5">
    <source>
        <dbReference type="SAM" id="Phobius"/>
    </source>
</evidence>
<protein>
    <recommendedName>
        <fullName evidence="6">Methylamine utilisation protein MauE domain-containing protein</fullName>
    </recommendedName>
</protein>
<dbReference type="Pfam" id="PF07291">
    <property type="entry name" value="MauE"/>
    <property type="match status" value="1"/>
</dbReference>
<evidence type="ECO:0000259" key="6">
    <source>
        <dbReference type="Pfam" id="PF07291"/>
    </source>
</evidence>
<keyword evidence="8" id="KW-1185">Reference proteome</keyword>
<comment type="caution">
    <text evidence="7">The sequence shown here is derived from an EMBL/GenBank/DDBJ whole genome shotgun (WGS) entry which is preliminary data.</text>
</comment>
<organism evidence="7 8">
    <name type="scientific">Aquimarina algicola</name>
    <dbReference type="NCBI Taxonomy" id="2589995"/>
    <lineage>
        <taxon>Bacteria</taxon>
        <taxon>Pseudomonadati</taxon>
        <taxon>Bacteroidota</taxon>
        <taxon>Flavobacteriia</taxon>
        <taxon>Flavobacteriales</taxon>
        <taxon>Flavobacteriaceae</taxon>
        <taxon>Aquimarina</taxon>
    </lineage>
</organism>
<evidence type="ECO:0000256" key="3">
    <source>
        <dbReference type="ARBA" id="ARBA00022989"/>
    </source>
</evidence>
<evidence type="ECO:0000256" key="4">
    <source>
        <dbReference type="ARBA" id="ARBA00023136"/>
    </source>
</evidence>
<accession>A0A504JH15</accession>
<comment type="subcellular location">
    <subcellularLocation>
        <location evidence="1">Membrane</location>
        <topology evidence="1">Multi-pass membrane protein</topology>
    </subcellularLocation>
</comment>
<feature type="transmembrane region" description="Helical" evidence="5">
    <location>
        <begin position="65"/>
        <end position="87"/>
    </location>
</feature>
<gene>
    <name evidence="7" type="ORF">FHK87_09005</name>
</gene>
<keyword evidence="2 5" id="KW-0812">Transmembrane</keyword>
<keyword evidence="4 5" id="KW-0472">Membrane</keyword>
<evidence type="ECO:0000256" key="2">
    <source>
        <dbReference type="ARBA" id="ARBA00022692"/>
    </source>
</evidence>
<dbReference type="RefSeq" id="WP_140592345.1">
    <property type="nucleotide sequence ID" value="NZ_VFWZ01000002.1"/>
</dbReference>
<dbReference type="AlphaFoldDB" id="A0A504JH15"/>
<dbReference type="PANTHER" id="PTHR36974">
    <property type="entry name" value="MEMBRANE PROTEIN-RELATED"/>
    <property type="match status" value="1"/>
</dbReference>
<feature type="transmembrane region" description="Helical" evidence="5">
    <location>
        <begin position="99"/>
        <end position="118"/>
    </location>
</feature>
<evidence type="ECO:0000313" key="8">
    <source>
        <dbReference type="Proteomes" id="UP000315540"/>
    </source>
</evidence>
<dbReference type="Proteomes" id="UP000315540">
    <property type="component" value="Unassembled WGS sequence"/>
</dbReference>
<name>A0A504JH15_9FLAO</name>
<proteinExistence type="predicted"/>
<dbReference type="PANTHER" id="PTHR36974:SF1">
    <property type="entry name" value="DOXX FAMILY MEMBRANE PROTEIN"/>
    <property type="match status" value="1"/>
</dbReference>
<dbReference type="InterPro" id="IPR009908">
    <property type="entry name" value="Methylamine_util_MauE"/>
</dbReference>
<evidence type="ECO:0000313" key="7">
    <source>
        <dbReference type="EMBL" id="TPN87705.1"/>
    </source>
</evidence>
<feature type="domain" description="Methylamine utilisation protein MauE" evidence="6">
    <location>
        <begin position="6"/>
        <end position="108"/>
    </location>
</feature>